<sequence length="155" mass="16189">MNAASGLWLSNPVLNDSHLSEDHVESDCHASWPPIDSYGKSGQLPDSVAEEALPQPEPITTPIAVLKAEPVFGAVIETPALPIADSLALTSPNYPSPVSVPQAKLDLGATRSGNKVELPPLLDSVNRSQIGFSGSLALTMVLSSRPIINGDFGVV</sequence>
<feature type="region of interest" description="Disordered" evidence="1">
    <location>
        <begin position="25"/>
        <end position="45"/>
    </location>
</feature>
<evidence type="ECO:0000313" key="3">
    <source>
        <dbReference type="Proteomes" id="UP001279734"/>
    </source>
</evidence>
<dbReference type="EMBL" id="BSYO01000029">
    <property type="protein sequence ID" value="GMH25417.1"/>
    <property type="molecule type" value="Genomic_DNA"/>
</dbReference>
<keyword evidence="3" id="KW-1185">Reference proteome</keyword>
<proteinExistence type="predicted"/>
<evidence type="ECO:0000313" key="2">
    <source>
        <dbReference type="EMBL" id="GMH25417.1"/>
    </source>
</evidence>
<dbReference type="Proteomes" id="UP001279734">
    <property type="component" value="Unassembled WGS sequence"/>
</dbReference>
<protein>
    <submittedName>
        <fullName evidence="2">Uncharacterized protein</fullName>
    </submittedName>
</protein>
<organism evidence="2 3">
    <name type="scientific">Nepenthes gracilis</name>
    <name type="common">Slender pitcher plant</name>
    <dbReference type="NCBI Taxonomy" id="150966"/>
    <lineage>
        <taxon>Eukaryota</taxon>
        <taxon>Viridiplantae</taxon>
        <taxon>Streptophyta</taxon>
        <taxon>Embryophyta</taxon>
        <taxon>Tracheophyta</taxon>
        <taxon>Spermatophyta</taxon>
        <taxon>Magnoliopsida</taxon>
        <taxon>eudicotyledons</taxon>
        <taxon>Gunneridae</taxon>
        <taxon>Pentapetalae</taxon>
        <taxon>Caryophyllales</taxon>
        <taxon>Nepenthaceae</taxon>
        <taxon>Nepenthes</taxon>
    </lineage>
</organism>
<comment type="caution">
    <text evidence="2">The sequence shown here is derived from an EMBL/GenBank/DDBJ whole genome shotgun (WGS) entry which is preliminary data.</text>
</comment>
<dbReference type="AlphaFoldDB" id="A0AAD3T9Q2"/>
<accession>A0AAD3T9Q2</accession>
<evidence type="ECO:0000256" key="1">
    <source>
        <dbReference type="SAM" id="MobiDB-lite"/>
    </source>
</evidence>
<name>A0AAD3T9Q2_NEPGR</name>
<reference evidence="2" key="1">
    <citation type="submission" date="2023-05" db="EMBL/GenBank/DDBJ databases">
        <title>Nepenthes gracilis genome sequencing.</title>
        <authorList>
            <person name="Fukushima K."/>
        </authorList>
    </citation>
    <scope>NUCLEOTIDE SEQUENCE</scope>
    <source>
        <strain evidence="2">SING2019-196</strain>
    </source>
</reference>
<gene>
    <name evidence="2" type="ORF">Nepgr_027260</name>
</gene>